<evidence type="ECO:0000313" key="2">
    <source>
        <dbReference type="EMBL" id="EYC25387.1"/>
    </source>
</evidence>
<comment type="caution">
    <text evidence="2">The sequence shown here is derived from an EMBL/GenBank/DDBJ whole genome shotgun (WGS) entry which is preliminary data.</text>
</comment>
<proteinExistence type="predicted"/>
<keyword evidence="1" id="KW-1133">Transmembrane helix</keyword>
<evidence type="ECO:0000313" key="3">
    <source>
        <dbReference type="Proteomes" id="UP000024635"/>
    </source>
</evidence>
<protein>
    <submittedName>
        <fullName evidence="2">Uncharacterized protein</fullName>
    </submittedName>
</protein>
<feature type="transmembrane region" description="Helical" evidence="1">
    <location>
        <begin position="48"/>
        <end position="69"/>
    </location>
</feature>
<evidence type="ECO:0000256" key="1">
    <source>
        <dbReference type="SAM" id="Phobius"/>
    </source>
</evidence>
<keyword evidence="1" id="KW-0812">Transmembrane</keyword>
<keyword evidence="1" id="KW-0472">Membrane</keyword>
<dbReference type="AlphaFoldDB" id="A0A016VEB6"/>
<gene>
    <name evidence="2" type="primary">Acey_s0012.g1857</name>
    <name evidence="2" type="ORF">Y032_0012g1857</name>
</gene>
<feature type="transmembrane region" description="Helical" evidence="1">
    <location>
        <begin position="97"/>
        <end position="122"/>
    </location>
</feature>
<keyword evidence="3" id="KW-1185">Reference proteome</keyword>
<accession>A0A016VEB6</accession>
<name>A0A016VEB6_9BILA</name>
<dbReference type="EMBL" id="JARK01001348">
    <property type="protein sequence ID" value="EYC25387.1"/>
    <property type="molecule type" value="Genomic_DNA"/>
</dbReference>
<dbReference type="Proteomes" id="UP000024635">
    <property type="component" value="Unassembled WGS sequence"/>
</dbReference>
<sequence>MDSIGFVPARETRATLMYLICLLVSLASLLVYCPECYAFEVSFETLVLPNAVLVILLAELFIICGLYGTRRFFSNVSTMTMGKVSSRRTDVEGIDKFINVATLLLWKAVIPVALLVCSYNILPLIEWWVSW</sequence>
<organism evidence="2 3">
    <name type="scientific">Ancylostoma ceylanicum</name>
    <dbReference type="NCBI Taxonomy" id="53326"/>
    <lineage>
        <taxon>Eukaryota</taxon>
        <taxon>Metazoa</taxon>
        <taxon>Ecdysozoa</taxon>
        <taxon>Nematoda</taxon>
        <taxon>Chromadorea</taxon>
        <taxon>Rhabditida</taxon>
        <taxon>Rhabditina</taxon>
        <taxon>Rhabditomorpha</taxon>
        <taxon>Strongyloidea</taxon>
        <taxon>Ancylostomatidae</taxon>
        <taxon>Ancylostomatinae</taxon>
        <taxon>Ancylostoma</taxon>
    </lineage>
</organism>
<reference evidence="3" key="1">
    <citation type="journal article" date="2015" name="Nat. Genet.">
        <title>The genome and transcriptome of the zoonotic hookworm Ancylostoma ceylanicum identify infection-specific gene families.</title>
        <authorList>
            <person name="Schwarz E.M."/>
            <person name="Hu Y."/>
            <person name="Antoshechkin I."/>
            <person name="Miller M.M."/>
            <person name="Sternberg P.W."/>
            <person name="Aroian R.V."/>
        </authorList>
    </citation>
    <scope>NUCLEOTIDE SEQUENCE</scope>
    <source>
        <strain evidence="3">HY135</strain>
    </source>
</reference>
<dbReference type="OrthoDB" id="5839416at2759"/>